<protein>
    <recommendedName>
        <fullName evidence="3">PD-(D/E)XK nuclease family protein</fullName>
    </recommendedName>
</protein>
<accession>A0A5C6Z2X3</accession>
<name>A0A5C6Z2X3_9FLAO</name>
<proteinExistence type="predicted"/>
<organism evidence="1 2">
    <name type="scientific">Aequorivita antarctica</name>
    <dbReference type="NCBI Taxonomy" id="153266"/>
    <lineage>
        <taxon>Bacteria</taxon>
        <taxon>Pseudomonadati</taxon>
        <taxon>Bacteroidota</taxon>
        <taxon>Flavobacteriia</taxon>
        <taxon>Flavobacteriales</taxon>
        <taxon>Flavobacteriaceae</taxon>
        <taxon>Aequorivita</taxon>
    </lineage>
</organism>
<dbReference type="RefSeq" id="WP_111843465.1">
    <property type="nucleotide sequence ID" value="NZ_UEGI01000002.1"/>
</dbReference>
<dbReference type="OrthoDB" id="6346224at2"/>
<comment type="caution">
    <text evidence="1">The sequence shown here is derived from an EMBL/GenBank/DDBJ whole genome shotgun (WGS) entry which is preliminary data.</text>
</comment>
<dbReference type="AlphaFoldDB" id="A0A5C6Z2X3"/>
<dbReference type="EMBL" id="VORT01000003">
    <property type="protein sequence ID" value="TXD73909.1"/>
    <property type="molecule type" value="Genomic_DNA"/>
</dbReference>
<evidence type="ECO:0000313" key="1">
    <source>
        <dbReference type="EMBL" id="TXD73909.1"/>
    </source>
</evidence>
<sequence length="253" mass="29690">MEVSQQNIQNLLEAYLKTKHRFEQRLIDENIPKIQTVISNFIEMKNGYSQWNLSNAINYNIFNILNINYRETTTHTPFLVNLLKTRSTHGQQLLFYTAFIESLKISEDKKNRFTNINLNQIEVLEEKHTALYGRIDIFIQSIGLKQRFAVVIENKIDAPDQPKQLERYYNYCTKTLGLKDENILLVYLTKDGKTPSEYTINEDLKTRLVDVDVLKCLSYQTDISDMLNATMPNVQSANVKELVKQYIEIIKYF</sequence>
<reference evidence="1 2" key="1">
    <citation type="submission" date="2019-08" db="EMBL/GenBank/DDBJ databases">
        <title>Genome of Aequorivita antarctica SW49 (type strain).</title>
        <authorList>
            <person name="Bowman J.P."/>
        </authorList>
    </citation>
    <scope>NUCLEOTIDE SEQUENCE [LARGE SCALE GENOMIC DNA]</scope>
    <source>
        <strain evidence="1 2">SW49</strain>
    </source>
</reference>
<dbReference type="InterPro" id="IPR029470">
    <property type="entry name" value="PDDEXK_4"/>
</dbReference>
<evidence type="ECO:0008006" key="3">
    <source>
        <dbReference type="Google" id="ProtNLM"/>
    </source>
</evidence>
<evidence type="ECO:0000313" key="2">
    <source>
        <dbReference type="Proteomes" id="UP000321497"/>
    </source>
</evidence>
<dbReference type="Pfam" id="PF14281">
    <property type="entry name" value="PDDEXK_4"/>
    <property type="match status" value="1"/>
</dbReference>
<gene>
    <name evidence="1" type="ORF">ESU54_05415</name>
</gene>
<keyword evidence="2" id="KW-1185">Reference proteome</keyword>
<dbReference type="Proteomes" id="UP000321497">
    <property type="component" value="Unassembled WGS sequence"/>
</dbReference>